<dbReference type="EMBL" id="LVVM01000365">
    <property type="protein sequence ID" value="OJA20800.1"/>
    <property type="molecule type" value="Genomic_DNA"/>
</dbReference>
<protein>
    <recommendedName>
        <fullName evidence="6">Phosphatidic acid phosphatase type 2/haloperoxidase domain-containing protein</fullName>
    </recommendedName>
</protein>
<dbReference type="SUPFAM" id="SSF48317">
    <property type="entry name" value="Acid phosphatase/Vanadium-dependent haloperoxidase"/>
    <property type="match status" value="1"/>
</dbReference>
<name>A0A1J8R4R0_9AGAM</name>
<organism evidence="7 8">
    <name type="scientific">Rhizopogon vesiculosus</name>
    <dbReference type="NCBI Taxonomy" id="180088"/>
    <lineage>
        <taxon>Eukaryota</taxon>
        <taxon>Fungi</taxon>
        <taxon>Dikarya</taxon>
        <taxon>Basidiomycota</taxon>
        <taxon>Agaricomycotina</taxon>
        <taxon>Agaricomycetes</taxon>
        <taxon>Agaricomycetidae</taxon>
        <taxon>Boletales</taxon>
        <taxon>Suillineae</taxon>
        <taxon>Rhizopogonaceae</taxon>
        <taxon>Rhizopogon</taxon>
    </lineage>
</organism>
<evidence type="ECO:0000259" key="6">
    <source>
        <dbReference type="SMART" id="SM00014"/>
    </source>
</evidence>
<keyword evidence="5" id="KW-0472">Membrane</keyword>
<dbReference type="FunFam" id="1.20.144.10:FF:000017">
    <property type="entry name" value="Diacylglycerol pyrophosphate phosphatase 1"/>
    <property type="match status" value="1"/>
</dbReference>
<dbReference type="Gene3D" id="1.20.144.10">
    <property type="entry name" value="Phosphatidic acid phosphatase type 2/haloperoxidase"/>
    <property type="match status" value="1"/>
</dbReference>
<dbReference type="GO" id="GO:0046839">
    <property type="term" value="P:phospholipid dephosphorylation"/>
    <property type="evidence" value="ECO:0007669"/>
    <property type="project" value="TreeGrafter"/>
</dbReference>
<accession>A0A1J8R4R0</accession>
<dbReference type="InterPro" id="IPR043216">
    <property type="entry name" value="PAP-like"/>
</dbReference>
<evidence type="ECO:0000256" key="2">
    <source>
        <dbReference type="ARBA" id="ARBA00008816"/>
    </source>
</evidence>
<dbReference type="PANTHER" id="PTHR10165:SF35">
    <property type="entry name" value="RE23632P"/>
    <property type="match status" value="1"/>
</dbReference>
<dbReference type="PANTHER" id="PTHR10165">
    <property type="entry name" value="LIPID PHOSPHATE PHOSPHATASE"/>
    <property type="match status" value="1"/>
</dbReference>
<dbReference type="InterPro" id="IPR000326">
    <property type="entry name" value="PAP2/HPO"/>
</dbReference>
<dbReference type="Pfam" id="PF01569">
    <property type="entry name" value="PAP2"/>
    <property type="match status" value="1"/>
</dbReference>
<evidence type="ECO:0000256" key="4">
    <source>
        <dbReference type="ARBA" id="ARBA00022989"/>
    </source>
</evidence>
<comment type="similarity">
    <text evidence="2">Belongs to the PA-phosphatase related phosphoesterase family.</text>
</comment>
<dbReference type="AlphaFoldDB" id="A0A1J8R4R0"/>
<reference evidence="7 8" key="1">
    <citation type="submission" date="2016-03" db="EMBL/GenBank/DDBJ databases">
        <title>Comparative genomics of the ectomycorrhizal sister species Rhizopogon vinicolor and Rhizopogon vesiculosus (Basidiomycota: Boletales) reveals a divergence of the mating type B locus.</title>
        <authorList>
            <person name="Mujic A.B."/>
            <person name="Kuo A."/>
            <person name="Tritt A."/>
            <person name="Lipzen A."/>
            <person name="Chen C."/>
            <person name="Johnson J."/>
            <person name="Sharma A."/>
            <person name="Barry K."/>
            <person name="Grigoriev I.V."/>
            <person name="Spatafora J.W."/>
        </authorList>
    </citation>
    <scope>NUCLEOTIDE SEQUENCE [LARGE SCALE GENOMIC DNA]</scope>
    <source>
        <strain evidence="7 8">AM-OR11-056</strain>
    </source>
</reference>
<evidence type="ECO:0000256" key="5">
    <source>
        <dbReference type="ARBA" id="ARBA00023136"/>
    </source>
</evidence>
<dbReference type="Proteomes" id="UP000183567">
    <property type="component" value="Unassembled WGS sequence"/>
</dbReference>
<keyword evidence="8" id="KW-1185">Reference proteome</keyword>
<comment type="subcellular location">
    <subcellularLocation>
        <location evidence="1">Membrane</location>
        <topology evidence="1">Multi-pass membrane protein</topology>
    </subcellularLocation>
</comment>
<evidence type="ECO:0000313" key="7">
    <source>
        <dbReference type="EMBL" id="OJA20800.1"/>
    </source>
</evidence>
<feature type="domain" description="Phosphatidic acid phosphatase type 2/haloperoxidase" evidence="6">
    <location>
        <begin position="103"/>
        <end position="246"/>
    </location>
</feature>
<dbReference type="OrthoDB" id="8907274at2759"/>
<keyword evidence="3" id="KW-0812">Transmembrane</keyword>
<dbReference type="SMART" id="SM00014">
    <property type="entry name" value="acidPPc"/>
    <property type="match status" value="1"/>
</dbReference>
<evidence type="ECO:0000313" key="8">
    <source>
        <dbReference type="Proteomes" id="UP000183567"/>
    </source>
</evidence>
<dbReference type="GO" id="GO:0006644">
    <property type="term" value="P:phospholipid metabolic process"/>
    <property type="evidence" value="ECO:0007669"/>
    <property type="project" value="InterPro"/>
</dbReference>
<gene>
    <name evidence="7" type="ORF">AZE42_10132</name>
</gene>
<comment type="caution">
    <text evidence="7">The sequence shown here is derived from an EMBL/GenBank/DDBJ whole genome shotgun (WGS) entry which is preliminary data.</text>
</comment>
<evidence type="ECO:0000256" key="3">
    <source>
        <dbReference type="ARBA" id="ARBA00022692"/>
    </source>
</evidence>
<proteinExistence type="inferred from homology"/>
<dbReference type="CDD" id="cd03390">
    <property type="entry name" value="PAP2_containing_1_like"/>
    <property type="match status" value="1"/>
</dbReference>
<dbReference type="GO" id="GO:0008195">
    <property type="term" value="F:phosphatidate phosphatase activity"/>
    <property type="evidence" value="ECO:0007669"/>
    <property type="project" value="TreeGrafter"/>
</dbReference>
<sequence length="303" mass="34175">MPVTQRYNLNPNPSIRQFIKSYAPDWIISAALWATLWFINNHVSGFKRQFSLSDMSLRYPHAVDQRVGTTALRLISFGAPFTIQCLANYVTVRSWWDFHHSTLGLLLSLSMTGTITQLVKITVGRPRPDLISRCQPVLGSEDPLWGLSTIDICTQTVSHILEDGWRSFPSGHSSMSFAGLGFLAFYLAGKMHLFDTQGHATKAWIAIAPLSGAALVAISRTMDYRHHWHDVVTGSVLGLFFAYFSYRQYYPHLASVEAHVPYATRFEEATSRGSGTEEQFLIPYEGDDEDISTRRNPKIGIRR</sequence>
<dbReference type="GO" id="GO:0016020">
    <property type="term" value="C:membrane"/>
    <property type="evidence" value="ECO:0007669"/>
    <property type="project" value="UniProtKB-SubCell"/>
</dbReference>
<keyword evidence="4" id="KW-1133">Transmembrane helix</keyword>
<dbReference type="InterPro" id="IPR036938">
    <property type="entry name" value="PAP2/HPO_sf"/>
</dbReference>
<dbReference type="STRING" id="180088.A0A1J8R4R0"/>
<evidence type="ECO:0000256" key="1">
    <source>
        <dbReference type="ARBA" id="ARBA00004141"/>
    </source>
</evidence>